<dbReference type="GO" id="GO:0005634">
    <property type="term" value="C:nucleus"/>
    <property type="evidence" value="ECO:0007669"/>
    <property type="project" value="UniProtKB-SubCell"/>
</dbReference>
<keyword evidence="2" id="KW-0238">DNA-binding</keyword>
<evidence type="ECO:0000256" key="1">
    <source>
        <dbReference type="ARBA" id="ARBA00004123"/>
    </source>
</evidence>
<protein>
    <recommendedName>
        <fullName evidence="5">Myb-like domain-containing protein</fullName>
    </recommendedName>
</protein>
<dbReference type="EMBL" id="BQKY01000016">
    <property type="protein sequence ID" value="GJN94030.1"/>
    <property type="molecule type" value="Genomic_DNA"/>
</dbReference>
<evidence type="ECO:0000313" key="7">
    <source>
        <dbReference type="Proteomes" id="UP001342314"/>
    </source>
</evidence>
<feature type="compositionally biased region" description="Low complexity" evidence="4">
    <location>
        <begin position="664"/>
        <end position="681"/>
    </location>
</feature>
<feature type="domain" description="Myb-like" evidence="5">
    <location>
        <begin position="149"/>
        <end position="216"/>
    </location>
</feature>
<dbReference type="Proteomes" id="UP001342314">
    <property type="component" value="Unassembled WGS sequence"/>
</dbReference>
<evidence type="ECO:0000256" key="2">
    <source>
        <dbReference type="ARBA" id="ARBA00023125"/>
    </source>
</evidence>
<keyword evidence="3" id="KW-0539">Nucleus</keyword>
<comment type="subcellular location">
    <subcellularLocation>
        <location evidence="1">Nucleus</location>
    </subcellularLocation>
</comment>
<evidence type="ECO:0000256" key="3">
    <source>
        <dbReference type="ARBA" id="ARBA00023242"/>
    </source>
</evidence>
<dbReference type="PANTHER" id="PTHR46380">
    <property type="entry name" value="CYCLIN-D-BINDING MYB-LIKE TRANSCRIPTION FACTOR 1"/>
    <property type="match status" value="1"/>
</dbReference>
<reference evidence="6 7" key="1">
    <citation type="submission" date="2021-12" db="EMBL/GenBank/DDBJ databases">
        <title>High titer production of polyol ester of fatty acids by Rhodotorula paludigena BS15 towards product separation-free biomass refinery.</title>
        <authorList>
            <person name="Mano J."/>
            <person name="Ono H."/>
            <person name="Tanaka T."/>
            <person name="Naito K."/>
            <person name="Sushida H."/>
            <person name="Ike M."/>
            <person name="Tokuyasu K."/>
            <person name="Kitaoka M."/>
        </authorList>
    </citation>
    <scope>NUCLEOTIDE SEQUENCE [LARGE SCALE GENOMIC DNA]</scope>
    <source>
        <strain evidence="6 7">BS15</strain>
    </source>
</reference>
<dbReference type="GO" id="GO:0000976">
    <property type="term" value="F:transcription cis-regulatory region binding"/>
    <property type="evidence" value="ECO:0007669"/>
    <property type="project" value="TreeGrafter"/>
</dbReference>
<feature type="compositionally biased region" description="Polar residues" evidence="4">
    <location>
        <begin position="638"/>
        <end position="663"/>
    </location>
</feature>
<feature type="compositionally biased region" description="Low complexity" evidence="4">
    <location>
        <begin position="607"/>
        <end position="619"/>
    </location>
</feature>
<feature type="domain" description="Myb-like" evidence="5">
    <location>
        <begin position="548"/>
        <end position="790"/>
    </location>
</feature>
<dbReference type="InterPro" id="IPR051651">
    <property type="entry name" value="DMTF1_DNA-bind_reg"/>
</dbReference>
<dbReference type="SMART" id="SM00717">
    <property type="entry name" value="SANT"/>
    <property type="match status" value="4"/>
</dbReference>
<feature type="region of interest" description="Disordered" evidence="4">
    <location>
        <begin position="1"/>
        <end position="88"/>
    </location>
</feature>
<keyword evidence="7" id="KW-1185">Reference proteome</keyword>
<sequence>MDAMDVDPVSDEPAQAATSPSARSAAVPLPPAPPRPACSSASPSPQWDQPASGETAQPALQLLSTSRGLPDAPAEAMQLESGSASQGGANEVKALEGIEKVKLEAGQAQAASEDTTAALPRIPPDITNAVSPASPCADAAPPPPHASPVPRAWLPGDDAVLARATWERRAIVPLGVLKDEGDGAEAGIVWSEIARKVGDGRTASEVRERWDALSEEGAYARSAWTESDDARLIASLKEHLAVDALTFKQVRSSMGTPSGSPAGVKAWTTLAARYERRRLAEAGAGRRAHPRTHLACFARCGRLHENYLAAQPHAGDGPAAPHWSATEVQSLTDTAVALGAVPGSNNGGWDEGVEVVAMWTLLRAAVGGGKRTMTEVVQRWREGDVKVSKDAAVSTSQSASASAAVSFSWTADDDEQLLRLREEEHLSMSDIAARLGRLSTVVGRRYKKLKQLEQQVAPPAATPVHAAPPPEHNAPPKRLRQLPARFTPDFEPSVGETSKATAQAAGSSHKAWSADEDARLIQLRKDGVSVPGHIVILRAKGEMADPPKLPDWSAEDDQRLVDLCGQTAATQIAARLGRPYPAVLKRINELKVSGRITDPPPPAVAVASTLATSSSASSVRNTQTALPRAPVSGPPPTTASTNPLDTSTQNAEPTQIATDVGNCNSDAANAPPAPPAARSARLRYSANDDARIRLFRQAGLTWQQIDQQLGPSVTSVSTKPQPPPPAVPPVPSFVSSAHPLASTPLPPYTDADDRIICALKSQGVGLEEIGKALGRSGKSVARRVQKMRSEWMQKGLLSNSTNGPAEPATAPIAPPSLPTSLPPLPPVFPFLTSPAYTSASPVPPTRPQMQDELAQDSLAQDSLDASISSLFAIDPMLLKLDDSPAMSGLTPVQTSTTTSHAVERERVSLVRAREEDDDTPPAHAHAHGQVAQKRPRLGLKPVKNVRRVGFTSAAPWRRLELGMRGLRRFRELCGKGDAR</sequence>
<evidence type="ECO:0000259" key="5">
    <source>
        <dbReference type="SMART" id="SM00717"/>
    </source>
</evidence>
<comment type="caution">
    <text evidence="6">The sequence shown here is derived from an EMBL/GenBank/DDBJ whole genome shotgun (WGS) entry which is preliminary data.</text>
</comment>
<gene>
    <name evidence="6" type="ORF">Rhopal_007093-T1</name>
</gene>
<organism evidence="6 7">
    <name type="scientific">Rhodotorula paludigena</name>
    <dbReference type="NCBI Taxonomy" id="86838"/>
    <lineage>
        <taxon>Eukaryota</taxon>
        <taxon>Fungi</taxon>
        <taxon>Dikarya</taxon>
        <taxon>Basidiomycota</taxon>
        <taxon>Pucciniomycotina</taxon>
        <taxon>Microbotryomycetes</taxon>
        <taxon>Sporidiobolales</taxon>
        <taxon>Sporidiobolaceae</taxon>
        <taxon>Rhodotorula</taxon>
    </lineage>
</organism>
<dbReference type="CDD" id="cd00167">
    <property type="entry name" value="SANT"/>
    <property type="match status" value="1"/>
</dbReference>
<feature type="compositionally biased region" description="Polar residues" evidence="4">
    <location>
        <begin position="46"/>
        <end position="55"/>
    </location>
</feature>
<evidence type="ECO:0000313" key="6">
    <source>
        <dbReference type="EMBL" id="GJN94030.1"/>
    </source>
</evidence>
<feature type="domain" description="Myb-like" evidence="5">
    <location>
        <begin position="220"/>
        <end position="306"/>
    </location>
</feature>
<feature type="domain" description="Myb-like" evidence="5">
    <location>
        <begin position="405"/>
        <end position="452"/>
    </location>
</feature>
<feature type="compositionally biased region" description="Acidic residues" evidence="4">
    <location>
        <begin position="1"/>
        <end position="10"/>
    </location>
</feature>
<proteinExistence type="predicted"/>
<feature type="region of interest" description="Disordered" evidence="4">
    <location>
        <begin position="607"/>
        <end position="681"/>
    </location>
</feature>
<dbReference type="GO" id="GO:0003700">
    <property type="term" value="F:DNA-binding transcription factor activity"/>
    <property type="evidence" value="ECO:0007669"/>
    <property type="project" value="TreeGrafter"/>
</dbReference>
<name>A0AAV5GVQ3_9BASI</name>
<dbReference type="InterPro" id="IPR001005">
    <property type="entry name" value="SANT/Myb"/>
</dbReference>
<evidence type="ECO:0000256" key="4">
    <source>
        <dbReference type="SAM" id="MobiDB-lite"/>
    </source>
</evidence>
<feature type="region of interest" description="Disordered" evidence="4">
    <location>
        <begin position="914"/>
        <end position="936"/>
    </location>
</feature>
<accession>A0AAV5GVQ3</accession>
<dbReference type="PANTHER" id="PTHR46380:SF2">
    <property type="entry name" value="CYCLIN-D-BINDING MYB-LIKE TRANSCRIPTION FACTOR 1"/>
    <property type="match status" value="1"/>
</dbReference>
<feature type="region of interest" description="Disordered" evidence="4">
    <location>
        <begin position="454"/>
        <end position="478"/>
    </location>
</feature>
<dbReference type="AlphaFoldDB" id="A0AAV5GVQ3"/>